<feature type="compositionally biased region" description="Polar residues" evidence="1">
    <location>
        <begin position="179"/>
        <end position="193"/>
    </location>
</feature>
<feature type="region of interest" description="Disordered" evidence="1">
    <location>
        <begin position="290"/>
        <end position="334"/>
    </location>
</feature>
<keyword evidence="3" id="KW-1185">Reference proteome</keyword>
<evidence type="ECO:0000313" key="3">
    <source>
        <dbReference type="Proteomes" id="UP001295684"/>
    </source>
</evidence>
<reference evidence="2" key="1">
    <citation type="submission" date="2023-07" db="EMBL/GenBank/DDBJ databases">
        <authorList>
            <consortium name="AG Swart"/>
            <person name="Singh M."/>
            <person name="Singh A."/>
            <person name="Seah K."/>
            <person name="Emmerich C."/>
        </authorList>
    </citation>
    <scope>NUCLEOTIDE SEQUENCE</scope>
    <source>
        <strain evidence="2">DP1</strain>
    </source>
</reference>
<dbReference type="EMBL" id="CAMPGE010004357">
    <property type="protein sequence ID" value="CAI2363202.1"/>
    <property type="molecule type" value="Genomic_DNA"/>
</dbReference>
<feature type="region of interest" description="Disordered" evidence="1">
    <location>
        <begin position="179"/>
        <end position="207"/>
    </location>
</feature>
<sequence length="367" mass="41533">MGCCTSTKKVHRPEQKPLQRKQRNIIRKPRRKVTCILLKCEDKFHKKIVLTLCSYFSLSDLGKYSQISKLFNEISGHRKVLQLFNSRISAEDEIIGFNGSTFNPYVSLPPQQSFGLHEEANQGIKKGDMPMLHNHPVIHEDQSEGFFILEQKAREGSLRRRSSGIGFGLTSQERSMLTNTVGRNPSNIQTAVSTPREREQAHQKPPSGKRIIKNFVIASPPLSYRKERVEARESAHMSFGLRNSFGSDLTNPNHSGSNHEQSNYGGQRSHAKAVPSAINSLNEIQLDLVEENEEERGEVPRSHSKYYKENIPSGDCRNSPSERPPRIPLLKNSSSTKPITCLADISYYRESGVESRLHEASRYHSPN</sequence>
<protein>
    <submittedName>
        <fullName evidence="2">Uncharacterized protein</fullName>
    </submittedName>
</protein>
<organism evidence="2 3">
    <name type="scientific">Euplotes crassus</name>
    <dbReference type="NCBI Taxonomy" id="5936"/>
    <lineage>
        <taxon>Eukaryota</taxon>
        <taxon>Sar</taxon>
        <taxon>Alveolata</taxon>
        <taxon>Ciliophora</taxon>
        <taxon>Intramacronucleata</taxon>
        <taxon>Spirotrichea</taxon>
        <taxon>Hypotrichia</taxon>
        <taxon>Euplotida</taxon>
        <taxon>Euplotidae</taxon>
        <taxon>Moneuplotes</taxon>
    </lineage>
</organism>
<gene>
    <name evidence="2" type="ORF">ECRASSUSDP1_LOCUS4532</name>
</gene>
<proteinExistence type="predicted"/>
<accession>A0AAD1U9L1</accession>
<feature type="compositionally biased region" description="Polar residues" evidence="1">
    <location>
        <begin position="244"/>
        <end position="266"/>
    </location>
</feature>
<evidence type="ECO:0000256" key="1">
    <source>
        <dbReference type="SAM" id="MobiDB-lite"/>
    </source>
</evidence>
<name>A0AAD1U9L1_EUPCR</name>
<dbReference type="Proteomes" id="UP001295684">
    <property type="component" value="Unassembled WGS sequence"/>
</dbReference>
<dbReference type="AlphaFoldDB" id="A0AAD1U9L1"/>
<evidence type="ECO:0000313" key="2">
    <source>
        <dbReference type="EMBL" id="CAI2363202.1"/>
    </source>
</evidence>
<feature type="region of interest" description="Disordered" evidence="1">
    <location>
        <begin position="1"/>
        <end position="20"/>
    </location>
</feature>
<feature type="region of interest" description="Disordered" evidence="1">
    <location>
        <begin position="244"/>
        <end position="273"/>
    </location>
</feature>
<comment type="caution">
    <text evidence="2">The sequence shown here is derived from an EMBL/GenBank/DDBJ whole genome shotgun (WGS) entry which is preliminary data.</text>
</comment>